<dbReference type="Proteomes" id="UP000003438">
    <property type="component" value="Unassembled WGS sequence"/>
</dbReference>
<dbReference type="EMBL" id="ACBY02000056">
    <property type="protein sequence ID" value="EFB74804.1"/>
    <property type="molecule type" value="Genomic_DNA"/>
</dbReference>
<accession>D1PRA2</accession>
<evidence type="ECO:0000313" key="1">
    <source>
        <dbReference type="EMBL" id="EFB74804.1"/>
    </source>
</evidence>
<dbReference type="HOGENOM" id="CLU_3012604_0_0_9"/>
<evidence type="ECO:0000313" key="2">
    <source>
        <dbReference type="Proteomes" id="UP000003438"/>
    </source>
</evidence>
<reference evidence="1" key="1">
    <citation type="submission" date="2009-12" db="EMBL/GenBank/DDBJ databases">
        <authorList>
            <person name="Weinstock G."/>
            <person name="Sodergren E."/>
            <person name="Clifton S."/>
            <person name="Fulton L."/>
            <person name="Fulton B."/>
            <person name="Courtney L."/>
            <person name="Fronick C."/>
            <person name="Harrison M."/>
            <person name="Strong C."/>
            <person name="Farmer C."/>
            <person name="Delahaunty K."/>
            <person name="Markovic C."/>
            <person name="Hall O."/>
            <person name="Minx P."/>
            <person name="Tomlinson C."/>
            <person name="Mitreva M."/>
            <person name="Nelson J."/>
            <person name="Hou S."/>
            <person name="Wollam A."/>
            <person name="Pepin K.H."/>
            <person name="Johnson M."/>
            <person name="Bhonagiri V."/>
            <person name="Nash W.E."/>
            <person name="Warren W."/>
            <person name="Chinwalla A."/>
            <person name="Mardis E.R."/>
            <person name="Wilson R.K."/>
        </authorList>
    </citation>
    <scope>NUCLEOTIDE SEQUENCE [LARGE SCALE GENOMIC DNA]</scope>
    <source>
        <strain evidence="1">DSM 15176</strain>
    </source>
</reference>
<comment type="caution">
    <text evidence="1">The sequence shown here is derived from an EMBL/GenBank/DDBJ whole genome shotgun (WGS) entry which is preliminary data.</text>
</comment>
<sequence>MEDNQLVQDLVEGILASVNASCLPLAVKALALENILLRVQAALRPANQETPQQPAE</sequence>
<keyword evidence="2" id="KW-1185">Reference proteome</keyword>
<dbReference type="STRING" id="411471.SUBVAR_06931"/>
<dbReference type="RefSeq" id="WP_007048280.1">
    <property type="nucleotide sequence ID" value="NZ_GG704770.1"/>
</dbReference>
<dbReference type="AlphaFoldDB" id="D1PRA2"/>
<name>D1PRA2_9FIRM</name>
<protein>
    <submittedName>
        <fullName evidence="1">Uncharacterized protein</fullName>
    </submittedName>
</protein>
<gene>
    <name evidence="1" type="ORF">SUBVAR_06931</name>
</gene>
<proteinExistence type="predicted"/>
<organism evidence="1 2">
    <name type="scientific">Subdoligranulum variabile DSM 15176</name>
    <dbReference type="NCBI Taxonomy" id="411471"/>
    <lineage>
        <taxon>Bacteria</taxon>
        <taxon>Bacillati</taxon>
        <taxon>Bacillota</taxon>
        <taxon>Clostridia</taxon>
        <taxon>Eubacteriales</taxon>
        <taxon>Oscillospiraceae</taxon>
        <taxon>Subdoligranulum</taxon>
    </lineage>
</organism>